<dbReference type="Pfam" id="PF00899">
    <property type="entry name" value="ThiF"/>
    <property type="match status" value="1"/>
</dbReference>
<dbReference type="GeneID" id="78455794"/>
<dbReference type="NCBIfam" id="NF006395">
    <property type="entry name" value="PRK08644.1"/>
    <property type="match status" value="1"/>
</dbReference>
<organism evidence="2 3">
    <name type="scientific">Fusobacterium ulcerans</name>
    <dbReference type="NCBI Taxonomy" id="861"/>
    <lineage>
        <taxon>Bacteria</taxon>
        <taxon>Fusobacteriati</taxon>
        <taxon>Fusobacteriota</taxon>
        <taxon>Fusobacteriia</taxon>
        <taxon>Fusobacteriales</taxon>
        <taxon>Fusobacteriaceae</taxon>
        <taxon>Fusobacterium</taxon>
    </lineage>
</organism>
<keyword evidence="2" id="KW-0808">Transferase</keyword>
<dbReference type="Proteomes" id="UP000249008">
    <property type="component" value="Chromosome 1"/>
</dbReference>
<dbReference type="PANTHER" id="PTHR43267">
    <property type="entry name" value="TRNA THREONYLCARBAMOYLADENOSINE DEHYDRATASE"/>
    <property type="match status" value="1"/>
</dbReference>
<dbReference type="RefSeq" id="WP_005977846.1">
    <property type="nucleotide sequence ID" value="NZ_BAABXY010000001.1"/>
</dbReference>
<evidence type="ECO:0000313" key="3">
    <source>
        <dbReference type="Proteomes" id="UP000249008"/>
    </source>
</evidence>
<dbReference type="GO" id="GO:0016779">
    <property type="term" value="F:nucleotidyltransferase activity"/>
    <property type="evidence" value="ECO:0007669"/>
    <property type="project" value="UniProtKB-KW"/>
</dbReference>
<keyword evidence="2" id="KW-0548">Nucleotidyltransferase</keyword>
<dbReference type="KEGG" id="ful:C4N20_13290"/>
<dbReference type="GO" id="GO:0061504">
    <property type="term" value="P:cyclic threonylcarbamoyladenosine biosynthetic process"/>
    <property type="evidence" value="ECO:0007669"/>
    <property type="project" value="TreeGrafter"/>
</dbReference>
<sequence>MRIGIAGTGGIGSNTAVHLVRSGVKELKFGDFDIIEESNLNRQFYFKDQVGKYKAEMLYENLKRINPDGDFQYSIIKFERENIKEFFKDCDIVIEGFDKKEYKSMLVEELYPLGKLIISASGIASHDCEGIRVEEAGKNLYIVGDFQKDISEYKTYSHKVAVISALMAEIALKRGGYIEE</sequence>
<dbReference type="Gene3D" id="3.40.50.720">
    <property type="entry name" value="NAD(P)-binding Rossmann-like Domain"/>
    <property type="match status" value="1"/>
</dbReference>
<dbReference type="InterPro" id="IPR045886">
    <property type="entry name" value="ThiF/MoeB/HesA"/>
</dbReference>
<feature type="domain" description="THIF-type NAD/FAD binding fold" evidence="1">
    <location>
        <begin position="2"/>
        <end position="125"/>
    </location>
</feature>
<dbReference type="EMBL" id="LS483487">
    <property type="protein sequence ID" value="SQJ01822.1"/>
    <property type="molecule type" value="Genomic_DNA"/>
</dbReference>
<evidence type="ECO:0000259" key="1">
    <source>
        <dbReference type="Pfam" id="PF00899"/>
    </source>
</evidence>
<protein>
    <submittedName>
        <fullName evidence="2">Probable adenylyltransferase/sulfurtransferase MoeZ</fullName>
    </submittedName>
</protein>
<dbReference type="AlphaFoldDB" id="A0AAX2JBJ5"/>
<dbReference type="GO" id="GO:0008641">
    <property type="term" value="F:ubiquitin-like modifier activating enzyme activity"/>
    <property type="evidence" value="ECO:0007669"/>
    <property type="project" value="InterPro"/>
</dbReference>
<dbReference type="SUPFAM" id="SSF69572">
    <property type="entry name" value="Activating enzymes of the ubiquitin-like proteins"/>
    <property type="match status" value="1"/>
</dbReference>
<dbReference type="InterPro" id="IPR000594">
    <property type="entry name" value="ThiF_NAD_FAD-bd"/>
</dbReference>
<proteinExistence type="predicted"/>
<dbReference type="InterPro" id="IPR035985">
    <property type="entry name" value="Ubiquitin-activating_enz"/>
</dbReference>
<accession>A0AAX2JBJ5</accession>
<dbReference type="GO" id="GO:0061503">
    <property type="term" value="F:tRNA threonylcarbamoyladenosine dehydratase"/>
    <property type="evidence" value="ECO:0007669"/>
    <property type="project" value="TreeGrafter"/>
</dbReference>
<gene>
    <name evidence="2" type="primary">moeZ_2</name>
    <name evidence="2" type="ORF">NCTC12112_01223</name>
</gene>
<reference evidence="2 3" key="1">
    <citation type="submission" date="2018-06" db="EMBL/GenBank/DDBJ databases">
        <authorList>
            <consortium name="Pathogen Informatics"/>
            <person name="Doyle S."/>
        </authorList>
    </citation>
    <scope>NUCLEOTIDE SEQUENCE [LARGE SCALE GENOMIC DNA]</scope>
    <source>
        <strain evidence="2 3">NCTC12112</strain>
    </source>
</reference>
<name>A0AAX2JBJ5_9FUSO</name>
<evidence type="ECO:0000313" key="2">
    <source>
        <dbReference type="EMBL" id="SQJ01822.1"/>
    </source>
</evidence>
<dbReference type="PANTHER" id="PTHR43267:SF3">
    <property type="entry name" value="THIF PROTEIN"/>
    <property type="match status" value="1"/>
</dbReference>